<dbReference type="Proteomes" id="UP000324800">
    <property type="component" value="Unassembled WGS sequence"/>
</dbReference>
<organism evidence="1 2">
    <name type="scientific">Streblomastix strix</name>
    <dbReference type="NCBI Taxonomy" id="222440"/>
    <lineage>
        <taxon>Eukaryota</taxon>
        <taxon>Metamonada</taxon>
        <taxon>Preaxostyla</taxon>
        <taxon>Oxymonadida</taxon>
        <taxon>Streblomastigidae</taxon>
        <taxon>Streblomastix</taxon>
    </lineage>
</organism>
<dbReference type="SUPFAM" id="SSF56747">
    <property type="entry name" value="Prim-pol domain"/>
    <property type="match status" value="1"/>
</dbReference>
<dbReference type="EMBL" id="SNRW01003223">
    <property type="protein sequence ID" value="KAA6390427.1"/>
    <property type="molecule type" value="Genomic_DNA"/>
</dbReference>
<evidence type="ECO:0000313" key="2">
    <source>
        <dbReference type="Proteomes" id="UP000324800"/>
    </source>
</evidence>
<proteinExistence type="predicted"/>
<sequence>MSVVQSEDETTNNLFSNEEFEIMIDESIINDPNSKSIRERTTGAIFDTHNYKKCSKGKYITDSDKVTGSCLDINQMKDKQLTILDFDIPHSTDKYNKEAYQQYIIRDLLPKDTPVLITAHGGVHAYVNRYNYPLKGNRLVASKKIPFQFFTVDVFAQIDKYKLANGKPNGIKENRVMLPDSIVHDDDYEQTQIEYYYPTAPVSFWEQNNLPSLWEILNMWNVDLRQDDYTKEQEINQRIILTNIPMNKALINVIIEGFNSIQIYNFATKAKDEVTLLPLFQSLNALNNVLHYRQGWFCPLYGEIMGFNY</sequence>
<evidence type="ECO:0000313" key="1">
    <source>
        <dbReference type="EMBL" id="KAA6390427.1"/>
    </source>
</evidence>
<gene>
    <name evidence="1" type="ORF">EZS28_014046</name>
</gene>
<comment type="caution">
    <text evidence="1">The sequence shown here is derived from an EMBL/GenBank/DDBJ whole genome shotgun (WGS) entry which is preliminary data.</text>
</comment>
<dbReference type="AlphaFoldDB" id="A0A5J4W6E2"/>
<reference evidence="1 2" key="1">
    <citation type="submission" date="2019-03" db="EMBL/GenBank/DDBJ databases">
        <title>Single cell metagenomics reveals metabolic interactions within the superorganism composed of flagellate Streblomastix strix and complex community of Bacteroidetes bacteria on its surface.</title>
        <authorList>
            <person name="Treitli S.C."/>
            <person name="Kolisko M."/>
            <person name="Husnik F."/>
            <person name="Keeling P."/>
            <person name="Hampl V."/>
        </authorList>
    </citation>
    <scope>NUCLEOTIDE SEQUENCE [LARGE SCALE GENOMIC DNA]</scope>
    <source>
        <strain evidence="1">ST1C</strain>
    </source>
</reference>
<accession>A0A5J4W6E2</accession>
<protein>
    <submittedName>
        <fullName evidence="1">Uncharacterized protein</fullName>
    </submittedName>
</protein>
<name>A0A5J4W6E2_9EUKA</name>